<dbReference type="GO" id="GO:0005762">
    <property type="term" value="C:mitochondrial large ribosomal subunit"/>
    <property type="evidence" value="ECO:0007669"/>
    <property type="project" value="TreeGrafter"/>
</dbReference>
<comment type="similarity">
    <text evidence="2">Belongs to the bacterial ribosomal protein bL32 family.</text>
</comment>
<dbReference type="GO" id="GO:0006412">
    <property type="term" value="P:translation"/>
    <property type="evidence" value="ECO:0007669"/>
    <property type="project" value="InterPro"/>
</dbReference>
<dbReference type="InterPro" id="IPR002677">
    <property type="entry name" value="Ribosomal_bL32"/>
</dbReference>
<keyword evidence="3" id="KW-0809">Transit peptide</keyword>
<dbReference type="Proteomes" id="UP000886653">
    <property type="component" value="Unassembled WGS sequence"/>
</dbReference>
<comment type="subcellular location">
    <subcellularLocation>
        <location evidence="1">Mitochondrion</location>
    </subcellularLocation>
</comment>
<dbReference type="Pfam" id="PF01783">
    <property type="entry name" value="Ribosomal_L32p"/>
    <property type="match status" value="1"/>
</dbReference>
<sequence>MRKLSTTIDFNSFTNSNSLNINNNRLNDWSNFISEWISSRILKAVPKKKVSHSRKRMRSAHKGLKPDLGLSNCSGCGQSKRKHHLCLNCYAEKVLEWNRNGRRPWDMGITH</sequence>
<gene>
    <name evidence="8" type="ORF">CROQUDRAFT_48157</name>
</gene>
<dbReference type="PANTHER" id="PTHR21026:SF2">
    <property type="entry name" value="LARGE RIBOSOMAL SUBUNIT PROTEIN BL32M"/>
    <property type="match status" value="1"/>
</dbReference>
<accession>A0A9P6NHV2</accession>
<protein>
    <recommendedName>
        <fullName evidence="7">Large ribosomal subunit protein bL32m</fullName>
    </recommendedName>
</protein>
<dbReference type="InterPro" id="IPR011332">
    <property type="entry name" value="Ribosomal_zn-bd"/>
</dbReference>
<evidence type="ECO:0000256" key="4">
    <source>
        <dbReference type="ARBA" id="ARBA00022980"/>
    </source>
</evidence>
<reference evidence="8" key="1">
    <citation type="submission" date="2013-11" db="EMBL/GenBank/DDBJ databases">
        <title>Genome sequence of the fusiform rust pathogen reveals effectors for host alternation and coevolution with pine.</title>
        <authorList>
            <consortium name="DOE Joint Genome Institute"/>
            <person name="Smith K."/>
            <person name="Pendleton A."/>
            <person name="Kubisiak T."/>
            <person name="Anderson C."/>
            <person name="Salamov A."/>
            <person name="Aerts A."/>
            <person name="Riley R."/>
            <person name="Clum A."/>
            <person name="Lindquist E."/>
            <person name="Ence D."/>
            <person name="Campbell M."/>
            <person name="Kronenberg Z."/>
            <person name="Feau N."/>
            <person name="Dhillon B."/>
            <person name="Hamelin R."/>
            <person name="Burleigh J."/>
            <person name="Smith J."/>
            <person name="Yandell M."/>
            <person name="Nelson C."/>
            <person name="Grigoriev I."/>
            <person name="Davis J."/>
        </authorList>
    </citation>
    <scope>NUCLEOTIDE SEQUENCE</scope>
    <source>
        <strain evidence="8">G11</strain>
    </source>
</reference>
<evidence type="ECO:0000313" key="9">
    <source>
        <dbReference type="Proteomes" id="UP000886653"/>
    </source>
</evidence>
<comment type="caution">
    <text evidence="8">The sequence shown here is derived from an EMBL/GenBank/DDBJ whole genome shotgun (WGS) entry which is preliminary data.</text>
</comment>
<evidence type="ECO:0000256" key="3">
    <source>
        <dbReference type="ARBA" id="ARBA00022946"/>
    </source>
</evidence>
<keyword evidence="6" id="KW-0687">Ribonucleoprotein</keyword>
<dbReference type="SUPFAM" id="SSF57829">
    <property type="entry name" value="Zn-binding ribosomal proteins"/>
    <property type="match status" value="1"/>
</dbReference>
<evidence type="ECO:0000256" key="6">
    <source>
        <dbReference type="ARBA" id="ARBA00023274"/>
    </source>
</evidence>
<proteinExistence type="inferred from homology"/>
<evidence type="ECO:0000256" key="2">
    <source>
        <dbReference type="ARBA" id="ARBA00008560"/>
    </source>
</evidence>
<keyword evidence="9" id="KW-1185">Reference proteome</keyword>
<dbReference type="EMBL" id="MU167308">
    <property type="protein sequence ID" value="KAG0143881.1"/>
    <property type="molecule type" value="Genomic_DNA"/>
</dbReference>
<keyword evidence="5" id="KW-0496">Mitochondrion</keyword>
<evidence type="ECO:0000256" key="7">
    <source>
        <dbReference type="ARBA" id="ARBA00039935"/>
    </source>
</evidence>
<name>A0A9P6NHV2_9BASI</name>
<dbReference type="OrthoDB" id="2014905at2759"/>
<dbReference type="GO" id="GO:0003735">
    <property type="term" value="F:structural constituent of ribosome"/>
    <property type="evidence" value="ECO:0007669"/>
    <property type="project" value="InterPro"/>
</dbReference>
<dbReference type="NCBIfam" id="TIGR01031">
    <property type="entry name" value="rpmF_bact"/>
    <property type="match status" value="1"/>
</dbReference>
<evidence type="ECO:0000256" key="1">
    <source>
        <dbReference type="ARBA" id="ARBA00004173"/>
    </source>
</evidence>
<evidence type="ECO:0000313" key="8">
    <source>
        <dbReference type="EMBL" id="KAG0143881.1"/>
    </source>
</evidence>
<dbReference type="InterPro" id="IPR051991">
    <property type="entry name" value="Mitoribosomal_protein_bL32"/>
</dbReference>
<organism evidence="8 9">
    <name type="scientific">Cronartium quercuum f. sp. fusiforme G11</name>
    <dbReference type="NCBI Taxonomy" id="708437"/>
    <lineage>
        <taxon>Eukaryota</taxon>
        <taxon>Fungi</taxon>
        <taxon>Dikarya</taxon>
        <taxon>Basidiomycota</taxon>
        <taxon>Pucciniomycotina</taxon>
        <taxon>Pucciniomycetes</taxon>
        <taxon>Pucciniales</taxon>
        <taxon>Coleosporiaceae</taxon>
        <taxon>Cronartium</taxon>
    </lineage>
</organism>
<dbReference type="PANTHER" id="PTHR21026">
    <property type="entry name" value="39S RIBOSOMAL PROTEIN L32, MITOCHONDRIAL"/>
    <property type="match status" value="1"/>
</dbReference>
<dbReference type="AlphaFoldDB" id="A0A9P6NHV2"/>
<evidence type="ECO:0000256" key="5">
    <source>
        <dbReference type="ARBA" id="ARBA00023128"/>
    </source>
</evidence>
<keyword evidence="4" id="KW-0689">Ribosomal protein</keyword>